<keyword evidence="3" id="KW-0460">Magnesium</keyword>
<dbReference type="CDD" id="cd16012">
    <property type="entry name" value="ALP"/>
    <property type="match status" value="1"/>
</dbReference>
<feature type="binding site" evidence="3">
    <location>
        <position position="310"/>
    </location>
    <ligand>
        <name>Zn(2+)</name>
        <dbReference type="ChEBI" id="CHEBI:29105"/>
        <label>2</label>
    </ligand>
</feature>
<dbReference type="RefSeq" id="WP_183442328.1">
    <property type="nucleotide sequence ID" value="NZ_JACHXD010000010.1"/>
</dbReference>
<comment type="similarity">
    <text evidence="4">Belongs to the alkaline phosphatase family.</text>
</comment>
<feature type="binding site" evidence="3">
    <location>
        <position position="35"/>
    </location>
    <ligand>
        <name>Zn(2+)</name>
        <dbReference type="ChEBI" id="CHEBI:29105"/>
        <label>2</label>
    </ligand>
</feature>
<evidence type="ECO:0000256" key="3">
    <source>
        <dbReference type="PIRSR" id="PIRSR601952-2"/>
    </source>
</evidence>
<dbReference type="GO" id="GO:0046872">
    <property type="term" value="F:metal ion binding"/>
    <property type="evidence" value="ECO:0007669"/>
    <property type="project" value="UniProtKB-KW"/>
</dbReference>
<feature type="chain" id="PRO_5030657103" evidence="5">
    <location>
        <begin position="21"/>
        <end position="466"/>
    </location>
</feature>
<evidence type="ECO:0000313" key="7">
    <source>
        <dbReference type="Proteomes" id="UP000541535"/>
    </source>
</evidence>
<feature type="active site" description="Phosphoserine intermediate" evidence="2">
    <location>
        <position position="79"/>
    </location>
</feature>
<dbReference type="Pfam" id="PF00245">
    <property type="entry name" value="Alk_phosphatase"/>
    <property type="match status" value="1"/>
</dbReference>
<dbReference type="PANTHER" id="PTHR11596:SF5">
    <property type="entry name" value="ALKALINE PHOSPHATASE"/>
    <property type="match status" value="1"/>
</dbReference>
<name>A0A7W5BCR4_9BURK</name>
<feature type="signal peptide" evidence="5">
    <location>
        <begin position="1"/>
        <end position="20"/>
    </location>
</feature>
<dbReference type="GO" id="GO:0004035">
    <property type="term" value="F:alkaline phosphatase activity"/>
    <property type="evidence" value="ECO:0007669"/>
    <property type="project" value="UniProtKB-EC"/>
</dbReference>
<feature type="binding site" evidence="3">
    <location>
        <position position="430"/>
    </location>
    <ligand>
        <name>Zn(2+)</name>
        <dbReference type="ChEBI" id="CHEBI:29105"/>
        <label>2</label>
    </ligand>
</feature>
<dbReference type="InterPro" id="IPR017850">
    <property type="entry name" value="Alkaline_phosphatase_core_sf"/>
</dbReference>
<feature type="binding site" evidence="3">
    <location>
        <position position="352"/>
    </location>
    <ligand>
        <name>Zn(2+)</name>
        <dbReference type="ChEBI" id="CHEBI:29105"/>
        <label>2</label>
    </ligand>
</feature>
<keyword evidence="5" id="KW-0732">Signal</keyword>
<dbReference type="EMBL" id="JACHXD010000010">
    <property type="protein sequence ID" value="MBB3120558.1"/>
    <property type="molecule type" value="Genomic_DNA"/>
</dbReference>
<feature type="binding site" evidence="3">
    <location>
        <position position="35"/>
    </location>
    <ligand>
        <name>Mg(2+)</name>
        <dbReference type="ChEBI" id="CHEBI:18420"/>
    </ligand>
</feature>
<dbReference type="EC" id="3.1.3.1" evidence="6"/>
<comment type="cofactor">
    <cofactor evidence="3">
        <name>Zn(2+)</name>
        <dbReference type="ChEBI" id="CHEBI:29105"/>
    </cofactor>
    <text evidence="3">Binds 2 Zn(2+) ions.</text>
</comment>
<keyword evidence="3" id="KW-0862">Zinc</keyword>
<comment type="caution">
    <text evidence="6">The sequence shown here is derived from an EMBL/GenBank/DDBJ whole genome shotgun (WGS) entry which is preliminary data.</text>
</comment>
<organism evidence="6 7">
    <name type="scientific">Pseudoduganella violacea</name>
    <dbReference type="NCBI Taxonomy" id="1715466"/>
    <lineage>
        <taxon>Bacteria</taxon>
        <taxon>Pseudomonadati</taxon>
        <taxon>Pseudomonadota</taxon>
        <taxon>Betaproteobacteria</taxon>
        <taxon>Burkholderiales</taxon>
        <taxon>Oxalobacteraceae</taxon>
        <taxon>Telluria group</taxon>
        <taxon>Pseudoduganella</taxon>
    </lineage>
</organism>
<keyword evidence="7" id="KW-1185">Reference proteome</keyword>
<evidence type="ECO:0000256" key="2">
    <source>
        <dbReference type="PIRSR" id="PIRSR601952-1"/>
    </source>
</evidence>
<dbReference type="PRINTS" id="PR00113">
    <property type="entry name" value="ALKPHPHTASE"/>
</dbReference>
<dbReference type="Gene3D" id="3.40.720.10">
    <property type="entry name" value="Alkaline Phosphatase, subunit A"/>
    <property type="match status" value="1"/>
</dbReference>
<dbReference type="SUPFAM" id="SSF53649">
    <property type="entry name" value="Alkaline phosphatase-like"/>
    <property type="match status" value="1"/>
</dbReference>
<feature type="binding site" evidence="3">
    <location>
        <position position="155"/>
    </location>
    <ligand>
        <name>Mg(2+)</name>
        <dbReference type="ChEBI" id="CHEBI:18420"/>
    </ligand>
</feature>
<reference evidence="6 7" key="1">
    <citation type="submission" date="2020-08" db="EMBL/GenBank/DDBJ databases">
        <title>Genomic Encyclopedia of Type Strains, Phase III (KMG-III): the genomes of soil and plant-associated and newly described type strains.</title>
        <authorList>
            <person name="Whitman W."/>
        </authorList>
    </citation>
    <scope>NUCLEOTIDE SEQUENCE [LARGE SCALE GENOMIC DNA]</scope>
    <source>
        <strain evidence="6 7">CECT 8897</strain>
    </source>
</reference>
<dbReference type="AlphaFoldDB" id="A0A7W5BCR4"/>
<feature type="binding site" evidence="3">
    <location>
        <position position="306"/>
    </location>
    <ligand>
        <name>Zn(2+)</name>
        <dbReference type="ChEBI" id="CHEBI:29105"/>
        <label>2</label>
    </ligand>
</feature>
<feature type="binding site" evidence="3">
    <location>
        <position position="353"/>
    </location>
    <ligand>
        <name>Zn(2+)</name>
        <dbReference type="ChEBI" id="CHEBI:29105"/>
        <label>1</label>
    </ligand>
</feature>
<dbReference type="Proteomes" id="UP000541535">
    <property type="component" value="Unassembled WGS sequence"/>
</dbReference>
<protein>
    <submittedName>
        <fullName evidence="6">Alkaline phosphatase</fullName>
        <ecNumber evidence="6">3.1.3.1</ecNumber>
    </submittedName>
</protein>
<evidence type="ECO:0000256" key="4">
    <source>
        <dbReference type="RuleBase" id="RU003946"/>
    </source>
</evidence>
<keyword evidence="6" id="KW-0378">Hydrolase</keyword>
<dbReference type="InterPro" id="IPR001952">
    <property type="entry name" value="Alkaline_phosphatase"/>
</dbReference>
<evidence type="ECO:0000256" key="5">
    <source>
        <dbReference type="SAM" id="SignalP"/>
    </source>
</evidence>
<feature type="binding site" evidence="3">
    <location>
        <position position="301"/>
    </location>
    <ligand>
        <name>Mg(2+)</name>
        <dbReference type="ChEBI" id="CHEBI:18420"/>
    </ligand>
</feature>
<keyword evidence="3" id="KW-0479">Metal-binding</keyword>
<dbReference type="PANTHER" id="PTHR11596">
    <property type="entry name" value="ALKALINE PHOSPHATASE"/>
    <property type="match status" value="1"/>
</dbReference>
<dbReference type="SMART" id="SM00098">
    <property type="entry name" value="alkPPc"/>
    <property type="match status" value="1"/>
</dbReference>
<accession>A0A7W5BCR4</accession>
<keyword evidence="1" id="KW-0597">Phosphoprotein</keyword>
<gene>
    <name evidence="6" type="ORF">FHS03_003625</name>
</gene>
<feature type="binding site" evidence="3">
    <location>
        <position position="153"/>
    </location>
    <ligand>
        <name>Mg(2+)</name>
        <dbReference type="ChEBI" id="CHEBI:18420"/>
    </ligand>
</feature>
<evidence type="ECO:0000313" key="6">
    <source>
        <dbReference type="EMBL" id="MBB3120558.1"/>
    </source>
</evidence>
<proteinExistence type="inferred from homology"/>
<sequence length="466" mass="48715">MKKALIPGLLLALSATAAQAAPAAPAKNIIFFLGDGMGPTAITAARIFQYGEEGLLKFERLERTARIKTYSNDAQTTDSAPSMGSYMTGIKINNEVISMSSDTKASMPRKDERGNLTIDTCASGNGKAATTILELSKAAGRSVGAVTTTEATHATPASTYAHSCHRQSGYAIAVQAVPGGAGYNPALGDGLDVLMGGGRHHFTPYDAASNSKGRADGRDLLAEFAAQGYAVASNKMEMSVARPGQKFVGLYAKEDHLEYELDRTATPPRGEGGTQPSLSEMTAKAIELMSANPKGFFLMVEGGKIDHALHGSNVKHALVDTVAFDDAVQTALDQMKQLDPGLANTLIVVTADHDHTLAFNGNARRGNPILDIVRGESGEALLDADGKTFTTLVFGNGPNRPAQRADVGSAEAGADDYHQETGVRLRGETHGGGDVKLYAAGAGSAAFKGTLENTRVFDLMRAAAGL</sequence>
<comment type="cofactor">
    <cofactor evidence="3">
        <name>Mg(2+)</name>
        <dbReference type="ChEBI" id="CHEBI:18420"/>
    </cofactor>
    <text evidence="3">Binds 1 Mg(2+) ion.</text>
</comment>
<evidence type="ECO:0000256" key="1">
    <source>
        <dbReference type="ARBA" id="ARBA00022553"/>
    </source>
</evidence>